<dbReference type="EMBL" id="KV442019">
    <property type="protein sequence ID" value="OAQ33909.1"/>
    <property type="molecule type" value="Genomic_DNA"/>
</dbReference>
<accession>A0A197KBY6</accession>
<proteinExistence type="predicted"/>
<dbReference type="OrthoDB" id="3044029at2759"/>
<keyword evidence="1" id="KW-0732">Signal</keyword>
<keyword evidence="3" id="KW-1185">Reference proteome</keyword>
<dbReference type="AlphaFoldDB" id="A0A197KBY6"/>
<evidence type="ECO:0000313" key="2">
    <source>
        <dbReference type="EMBL" id="OAQ33909.1"/>
    </source>
</evidence>
<evidence type="ECO:0000256" key="1">
    <source>
        <dbReference type="SAM" id="SignalP"/>
    </source>
</evidence>
<name>A0A197KBY6_9FUNG</name>
<dbReference type="STRING" id="1314771.A0A197KBY6"/>
<feature type="signal peptide" evidence="1">
    <location>
        <begin position="1"/>
        <end position="23"/>
    </location>
</feature>
<evidence type="ECO:0000313" key="3">
    <source>
        <dbReference type="Proteomes" id="UP000078512"/>
    </source>
</evidence>
<reference evidence="2 3" key="1">
    <citation type="submission" date="2016-05" db="EMBL/GenBank/DDBJ databases">
        <title>Genome sequencing reveals origins of a unique bacterial endosymbiosis in the earliest lineages of terrestrial Fungi.</title>
        <authorList>
            <consortium name="DOE Joint Genome Institute"/>
            <person name="Uehling J."/>
            <person name="Gryganskyi A."/>
            <person name="Hameed K."/>
            <person name="Tschaplinski T."/>
            <person name="Misztal P."/>
            <person name="Wu S."/>
            <person name="Desiro A."/>
            <person name="Vande Pol N."/>
            <person name="Du Z.-Y."/>
            <person name="Zienkiewicz A."/>
            <person name="Zienkiewicz K."/>
            <person name="Morin E."/>
            <person name="Tisserant E."/>
            <person name="Splivallo R."/>
            <person name="Hainaut M."/>
            <person name="Henrissat B."/>
            <person name="Ohm R."/>
            <person name="Kuo A."/>
            <person name="Yan J."/>
            <person name="Lipzen A."/>
            <person name="Nolan M."/>
            <person name="Labutti K."/>
            <person name="Barry K."/>
            <person name="Goldstein A."/>
            <person name="Labbe J."/>
            <person name="Schadt C."/>
            <person name="Tuskan G."/>
            <person name="Grigoriev I."/>
            <person name="Martin F."/>
            <person name="Vilgalys R."/>
            <person name="Bonito G."/>
        </authorList>
    </citation>
    <scope>NUCLEOTIDE SEQUENCE [LARGE SCALE GENOMIC DNA]</scope>
    <source>
        <strain evidence="2 3">AG-77</strain>
    </source>
</reference>
<sequence>MTNSILALAFATVALLFLTTAHAAPQMSSGKTIVLNSAKEYCLFLPRWRGQSISDSESSAVAYCNKPISKAPNARILSNDFIKTLHFVHNTNKEYVQITGKFNRNAYRMSRNDGGGQYDSKAPQGAKCYGYPYFVELVEPDVQHYCLRCCKHKSDCPVNMSTKGCEEVIGGKY</sequence>
<gene>
    <name evidence="2" type="ORF">K457DRAFT_134225</name>
</gene>
<feature type="chain" id="PRO_5008276754" description="Secreted protein" evidence="1">
    <location>
        <begin position="24"/>
        <end position="173"/>
    </location>
</feature>
<organism evidence="2 3">
    <name type="scientific">Linnemannia elongata AG-77</name>
    <dbReference type="NCBI Taxonomy" id="1314771"/>
    <lineage>
        <taxon>Eukaryota</taxon>
        <taxon>Fungi</taxon>
        <taxon>Fungi incertae sedis</taxon>
        <taxon>Mucoromycota</taxon>
        <taxon>Mortierellomycotina</taxon>
        <taxon>Mortierellomycetes</taxon>
        <taxon>Mortierellales</taxon>
        <taxon>Mortierellaceae</taxon>
        <taxon>Linnemannia</taxon>
    </lineage>
</organism>
<evidence type="ECO:0008006" key="4">
    <source>
        <dbReference type="Google" id="ProtNLM"/>
    </source>
</evidence>
<dbReference type="Proteomes" id="UP000078512">
    <property type="component" value="Unassembled WGS sequence"/>
</dbReference>
<protein>
    <recommendedName>
        <fullName evidence="4">Secreted protein</fullName>
    </recommendedName>
</protein>